<sequence length="336" mass="35662">MRAWTLDDFGFENLHLKQVPTPVAGAHELLVKVSAVSLNYRDKALVEGIYAPEKMPKGLIPVADFAGVVAAVGEGVTAFGVGERVTSHFYSTWEDGPWLPEYADHQLGGPLGGGLTEYQVLGENAVVPTPAGLTDEQAATLPIAALTPWFAMREYGNIGAGDTVLVQGTGGVSIFAIQIAAALGARVIVTSSSDEKLTRARKLGATDTINYRTTPDWATAALELTDGAGVDLVLDVVGGEGIRDSIRAARGGGMVAVVGFLNGQSTTLDLMDVIWHQTRIQGIAVGHRRSFHDLVRFLEDHHIHPVIDTVYDFPDAHAAYDQLAAGAFGKIVIQVA</sequence>
<dbReference type="PANTHER" id="PTHR45033:SF2">
    <property type="entry name" value="ZINC-TYPE ALCOHOL DEHYDROGENASE-LIKE PROTEIN C1773.06C"/>
    <property type="match status" value="1"/>
</dbReference>
<feature type="domain" description="Enoyl reductase (ER)" evidence="1">
    <location>
        <begin position="10"/>
        <end position="333"/>
    </location>
</feature>
<evidence type="ECO:0000313" key="2">
    <source>
        <dbReference type="EMBL" id="GGG68939.1"/>
    </source>
</evidence>
<dbReference type="Proteomes" id="UP000638848">
    <property type="component" value="Unassembled WGS sequence"/>
</dbReference>
<dbReference type="InterPro" id="IPR036291">
    <property type="entry name" value="NAD(P)-bd_dom_sf"/>
</dbReference>
<dbReference type="Gene3D" id="3.40.50.720">
    <property type="entry name" value="NAD(P)-binding Rossmann-like Domain"/>
    <property type="match status" value="1"/>
</dbReference>
<dbReference type="InterPro" id="IPR011032">
    <property type="entry name" value="GroES-like_sf"/>
</dbReference>
<dbReference type="Pfam" id="PF08240">
    <property type="entry name" value="ADH_N"/>
    <property type="match status" value="1"/>
</dbReference>
<dbReference type="InterPro" id="IPR013154">
    <property type="entry name" value="ADH-like_N"/>
</dbReference>
<accession>A0A917H6B7</accession>
<dbReference type="Pfam" id="PF00107">
    <property type="entry name" value="ADH_zinc_N"/>
    <property type="match status" value="1"/>
</dbReference>
<dbReference type="CDD" id="cd08276">
    <property type="entry name" value="MDR7"/>
    <property type="match status" value="1"/>
</dbReference>
<evidence type="ECO:0000313" key="3">
    <source>
        <dbReference type="Proteomes" id="UP000638848"/>
    </source>
</evidence>
<dbReference type="InterPro" id="IPR052711">
    <property type="entry name" value="Zinc_ADH-like"/>
</dbReference>
<reference evidence="2" key="2">
    <citation type="submission" date="2020-09" db="EMBL/GenBank/DDBJ databases">
        <authorList>
            <person name="Sun Q."/>
            <person name="Zhou Y."/>
        </authorList>
    </citation>
    <scope>NUCLEOTIDE SEQUENCE</scope>
    <source>
        <strain evidence="2">CGMCC 1.12187</strain>
    </source>
</reference>
<name>A0A917H6B7_9MICC</name>
<dbReference type="Gene3D" id="3.90.180.10">
    <property type="entry name" value="Medium-chain alcohol dehydrogenases, catalytic domain"/>
    <property type="match status" value="1"/>
</dbReference>
<dbReference type="SUPFAM" id="SSF51735">
    <property type="entry name" value="NAD(P)-binding Rossmann-fold domains"/>
    <property type="match status" value="1"/>
</dbReference>
<dbReference type="InterPro" id="IPR013149">
    <property type="entry name" value="ADH-like_C"/>
</dbReference>
<organism evidence="2 3">
    <name type="scientific">Kocuria dechangensis</name>
    <dbReference type="NCBI Taxonomy" id="1176249"/>
    <lineage>
        <taxon>Bacteria</taxon>
        <taxon>Bacillati</taxon>
        <taxon>Actinomycetota</taxon>
        <taxon>Actinomycetes</taxon>
        <taxon>Micrococcales</taxon>
        <taxon>Micrococcaceae</taxon>
        <taxon>Kocuria</taxon>
    </lineage>
</organism>
<dbReference type="EMBL" id="BMEQ01000032">
    <property type="protein sequence ID" value="GGG68939.1"/>
    <property type="molecule type" value="Genomic_DNA"/>
</dbReference>
<comment type="caution">
    <text evidence="2">The sequence shown here is derived from an EMBL/GenBank/DDBJ whole genome shotgun (WGS) entry which is preliminary data.</text>
</comment>
<gene>
    <name evidence="2" type="ORF">GCM10011374_36710</name>
</gene>
<dbReference type="InterPro" id="IPR020843">
    <property type="entry name" value="ER"/>
</dbReference>
<keyword evidence="3" id="KW-1185">Reference proteome</keyword>
<dbReference type="RefSeq" id="WP_188539861.1">
    <property type="nucleotide sequence ID" value="NZ_BMEQ01000032.1"/>
</dbReference>
<reference evidence="2" key="1">
    <citation type="journal article" date="2014" name="Int. J. Syst. Evol. Microbiol.">
        <title>Complete genome sequence of Corynebacterium casei LMG S-19264T (=DSM 44701T), isolated from a smear-ripened cheese.</title>
        <authorList>
            <consortium name="US DOE Joint Genome Institute (JGI-PGF)"/>
            <person name="Walter F."/>
            <person name="Albersmeier A."/>
            <person name="Kalinowski J."/>
            <person name="Ruckert C."/>
        </authorList>
    </citation>
    <scope>NUCLEOTIDE SEQUENCE</scope>
    <source>
        <strain evidence="2">CGMCC 1.12187</strain>
    </source>
</reference>
<proteinExistence type="predicted"/>
<protein>
    <submittedName>
        <fullName evidence="2">Alcohol dehydrogenase</fullName>
    </submittedName>
</protein>
<dbReference type="GO" id="GO:0016491">
    <property type="term" value="F:oxidoreductase activity"/>
    <property type="evidence" value="ECO:0007669"/>
    <property type="project" value="InterPro"/>
</dbReference>
<dbReference type="SMART" id="SM00829">
    <property type="entry name" value="PKS_ER"/>
    <property type="match status" value="1"/>
</dbReference>
<dbReference type="PANTHER" id="PTHR45033">
    <property type="match status" value="1"/>
</dbReference>
<evidence type="ECO:0000259" key="1">
    <source>
        <dbReference type="SMART" id="SM00829"/>
    </source>
</evidence>
<dbReference type="AlphaFoldDB" id="A0A917H6B7"/>
<dbReference type="SUPFAM" id="SSF50129">
    <property type="entry name" value="GroES-like"/>
    <property type="match status" value="1"/>
</dbReference>